<dbReference type="Proteomes" id="UP000235392">
    <property type="component" value="Unassembled WGS sequence"/>
</dbReference>
<dbReference type="CDD" id="cd06849">
    <property type="entry name" value="lipoyl_domain"/>
    <property type="match status" value="1"/>
</dbReference>
<proteinExistence type="inferred from homology"/>
<evidence type="ECO:0000256" key="3">
    <source>
        <dbReference type="ARBA" id="ARBA00007317"/>
    </source>
</evidence>
<comment type="cofactor">
    <cofactor evidence="1 9">
        <name>(R)-lipoate</name>
        <dbReference type="ChEBI" id="CHEBI:83088"/>
    </cofactor>
</comment>
<evidence type="ECO:0000313" key="14">
    <source>
        <dbReference type="Proteomes" id="UP000235392"/>
    </source>
</evidence>
<name>A0A2N5V5U3_9BASI</name>
<evidence type="ECO:0000259" key="12">
    <source>
        <dbReference type="PROSITE" id="PS51826"/>
    </source>
</evidence>
<dbReference type="InterPro" id="IPR036625">
    <property type="entry name" value="E3-bd_dom_sf"/>
</dbReference>
<dbReference type="GO" id="GO:0045333">
    <property type="term" value="P:cellular respiration"/>
    <property type="evidence" value="ECO:0007669"/>
    <property type="project" value="UniProtKB-ARBA"/>
</dbReference>
<evidence type="ECO:0000256" key="9">
    <source>
        <dbReference type="RuleBase" id="RU003423"/>
    </source>
</evidence>
<dbReference type="Pfam" id="PF00364">
    <property type="entry name" value="Biotin_lipoyl"/>
    <property type="match status" value="1"/>
</dbReference>
<dbReference type="InterPro" id="IPR003016">
    <property type="entry name" value="2-oxoA_DH_lipoyl-BS"/>
</dbReference>
<dbReference type="InterPro" id="IPR001078">
    <property type="entry name" value="2-oxoacid_DH_actylTfrase"/>
</dbReference>
<feature type="region of interest" description="Disordered" evidence="10">
    <location>
        <begin position="182"/>
        <end position="203"/>
    </location>
</feature>
<comment type="caution">
    <text evidence="13">The sequence shown here is derived from an EMBL/GenBank/DDBJ whole genome shotgun (WGS) entry which is preliminary data.</text>
</comment>
<dbReference type="FunFam" id="3.30.559.10:FF:000007">
    <property type="entry name" value="Dihydrolipoamide acetyltransferase component of pyruvate dehydrogenase complex"/>
    <property type="match status" value="1"/>
</dbReference>
<evidence type="ECO:0000256" key="6">
    <source>
        <dbReference type="ARBA" id="ARBA00022946"/>
    </source>
</evidence>
<dbReference type="InterPro" id="IPR050743">
    <property type="entry name" value="2-oxoacid_DH_E2_comp"/>
</dbReference>
<reference evidence="13 14" key="1">
    <citation type="submission" date="2017-11" db="EMBL/GenBank/DDBJ databases">
        <title>De novo assembly and phasing of dikaryotic genomes from two isolates of Puccinia coronata f. sp. avenae, the causal agent of oat crown rust.</title>
        <authorList>
            <person name="Miller M.E."/>
            <person name="Zhang Y."/>
            <person name="Omidvar V."/>
            <person name="Sperschneider J."/>
            <person name="Schwessinger B."/>
            <person name="Raley C."/>
            <person name="Palmer J.M."/>
            <person name="Garnica D."/>
            <person name="Upadhyaya N."/>
            <person name="Rathjen J."/>
            <person name="Taylor J.M."/>
            <person name="Park R.F."/>
            <person name="Dodds P.N."/>
            <person name="Hirsch C.D."/>
            <person name="Kianian S.F."/>
            <person name="Figueroa M."/>
        </authorList>
    </citation>
    <scope>NUCLEOTIDE SEQUENCE [LARGE SCALE GENOMIC DNA]</scope>
    <source>
        <strain evidence="13">12SD80</strain>
    </source>
</reference>
<evidence type="ECO:0000256" key="8">
    <source>
        <dbReference type="ARBA" id="ARBA00023315"/>
    </source>
</evidence>
<organism evidence="13 14">
    <name type="scientific">Puccinia coronata f. sp. avenae</name>
    <dbReference type="NCBI Taxonomy" id="200324"/>
    <lineage>
        <taxon>Eukaryota</taxon>
        <taxon>Fungi</taxon>
        <taxon>Dikarya</taxon>
        <taxon>Basidiomycota</taxon>
        <taxon>Pucciniomycotina</taxon>
        <taxon>Pucciniomycetes</taxon>
        <taxon>Pucciniales</taxon>
        <taxon>Pucciniaceae</taxon>
        <taxon>Puccinia</taxon>
    </lineage>
</organism>
<dbReference type="SUPFAM" id="SSF52777">
    <property type="entry name" value="CoA-dependent acyltransferases"/>
    <property type="match status" value="1"/>
</dbReference>
<evidence type="ECO:0000256" key="5">
    <source>
        <dbReference type="ARBA" id="ARBA00022823"/>
    </source>
</evidence>
<evidence type="ECO:0000256" key="10">
    <source>
        <dbReference type="SAM" id="MobiDB-lite"/>
    </source>
</evidence>
<evidence type="ECO:0000256" key="4">
    <source>
        <dbReference type="ARBA" id="ARBA00022679"/>
    </source>
</evidence>
<dbReference type="Gene3D" id="2.40.50.100">
    <property type="match status" value="1"/>
</dbReference>
<dbReference type="PROSITE" id="PS50968">
    <property type="entry name" value="BIOTINYL_LIPOYL"/>
    <property type="match status" value="1"/>
</dbReference>
<dbReference type="InterPro" id="IPR000089">
    <property type="entry name" value="Biotin_lipoyl"/>
</dbReference>
<dbReference type="FunFam" id="2.40.50.100:FF:000013">
    <property type="entry name" value="Dihydrolipoamide acetyltransferase component of pyruvate dehydrogenase complex"/>
    <property type="match status" value="1"/>
</dbReference>
<dbReference type="PROSITE" id="PS00189">
    <property type="entry name" value="LIPOYL"/>
    <property type="match status" value="1"/>
</dbReference>
<dbReference type="GO" id="GO:0031405">
    <property type="term" value="F:lipoic acid binding"/>
    <property type="evidence" value="ECO:0007669"/>
    <property type="project" value="TreeGrafter"/>
</dbReference>
<dbReference type="PANTHER" id="PTHR43178">
    <property type="entry name" value="DIHYDROLIPOAMIDE ACETYLTRANSFERASE COMPONENT OF PYRUVATE DEHYDROGENASE COMPLEX"/>
    <property type="match status" value="1"/>
</dbReference>
<protein>
    <recommendedName>
        <fullName evidence="9">Dihydrolipoamide acetyltransferase component of pyruvate dehydrogenase complex</fullName>
        <ecNumber evidence="9">2.3.1.-</ecNumber>
    </recommendedName>
</protein>
<evidence type="ECO:0000259" key="11">
    <source>
        <dbReference type="PROSITE" id="PS50968"/>
    </source>
</evidence>
<keyword evidence="8 9" id="KW-0012">Acyltransferase</keyword>
<feature type="domain" description="Peripheral subunit-binding (PSBD)" evidence="12">
    <location>
        <begin position="200"/>
        <end position="237"/>
    </location>
</feature>
<keyword evidence="6" id="KW-0809">Transit peptide</keyword>
<evidence type="ECO:0000256" key="1">
    <source>
        <dbReference type="ARBA" id="ARBA00001938"/>
    </source>
</evidence>
<sequence>MNRLSIGARLTAAAHRHINTINTINTIINTITSQLKPHYRHHSLHRPAYYYCFSSTAPRFTQNAQTLKPFRLADIGEGITGCEIVKWLVTPGQTIAEFDPIAEVQSDKATVEITSPYDGIIQSLVGQVGQVVKVGEPLCMILLESESPTLEESLKEQEQDQFDKLNHTSQNQPALAVHDDLLPSSSANDQQSDEARVQVHSTPSVRRLVREHALDIASIRGTGKEGRVTKEDVLQHLSRASDPSQQGVVKTMSDEQVDHHGLPLQAKPPSRTLREPFGAVRQAMFRGMTHSLRIPHFGYSDQIDVTELERLRQSLIKAYPDSRITLLSVLIKILGKAMLQNPLFMSTLSTTDDPPQFMKRQTCDISIAVNSPAGLLTPLIPSVDEKTIVEIAQHITRLRELVGQASPHKIPRIPEELGGNRSGTLTISNIGSIGGTYTHPVIPPTGQLAIAGIGAIKVRPEYAKRDQELARAYALDPINASSSTRELLTIEPRLVVEASFTADHRAVEGVELARLVKAFKDYCESPSLLIAELV</sequence>
<evidence type="ECO:0000256" key="7">
    <source>
        <dbReference type="ARBA" id="ARBA00023128"/>
    </source>
</evidence>
<dbReference type="InterPro" id="IPR023213">
    <property type="entry name" value="CAT-like_dom_sf"/>
</dbReference>
<keyword evidence="7" id="KW-0496">Mitochondrion</keyword>
<keyword evidence="5 9" id="KW-0450">Lipoyl</keyword>
<dbReference type="PROSITE" id="PS51826">
    <property type="entry name" value="PSBD"/>
    <property type="match status" value="1"/>
</dbReference>
<dbReference type="InterPro" id="IPR004167">
    <property type="entry name" value="PSBD"/>
</dbReference>
<evidence type="ECO:0000313" key="13">
    <source>
        <dbReference type="EMBL" id="PLW45276.1"/>
    </source>
</evidence>
<accession>A0A2N5V5U3</accession>
<gene>
    <name evidence="13" type="ORF">PCASD_03999</name>
</gene>
<evidence type="ECO:0000256" key="2">
    <source>
        <dbReference type="ARBA" id="ARBA00004305"/>
    </source>
</evidence>
<dbReference type="SUPFAM" id="SSF51230">
    <property type="entry name" value="Single hybrid motif"/>
    <property type="match status" value="1"/>
</dbReference>
<dbReference type="Gene3D" id="4.10.320.10">
    <property type="entry name" value="E3-binding domain"/>
    <property type="match status" value="1"/>
</dbReference>
<comment type="similarity">
    <text evidence="3 9">Belongs to the 2-oxoacid dehydrogenase family.</text>
</comment>
<dbReference type="SUPFAM" id="SSF47005">
    <property type="entry name" value="Peripheral subunit-binding domain of 2-oxo acid dehydrogenase complex"/>
    <property type="match status" value="1"/>
</dbReference>
<dbReference type="InterPro" id="IPR011053">
    <property type="entry name" value="Single_hybrid_motif"/>
</dbReference>
<keyword evidence="4 9" id="KW-0808">Transferase</keyword>
<dbReference type="Gene3D" id="3.30.559.10">
    <property type="entry name" value="Chloramphenicol acetyltransferase-like domain"/>
    <property type="match status" value="1"/>
</dbReference>
<dbReference type="EC" id="2.3.1.-" evidence="9"/>
<dbReference type="GO" id="GO:0016407">
    <property type="term" value="F:acetyltransferase activity"/>
    <property type="evidence" value="ECO:0007669"/>
    <property type="project" value="TreeGrafter"/>
</dbReference>
<comment type="subcellular location">
    <subcellularLocation>
        <location evidence="2">Mitochondrion matrix</location>
    </subcellularLocation>
</comment>
<dbReference type="PANTHER" id="PTHR43178:SF5">
    <property type="entry name" value="LIPOAMIDE ACYLTRANSFERASE COMPONENT OF BRANCHED-CHAIN ALPHA-KETO ACID DEHYDROGENASE COMPLEX, MITOCHONDRIAL"/>
    <property type="match status" value="1"/>
</dbReference>
<dbReference type="Pfam" id="PF00198">
    <property type="entry name" value="2-oxoacid_dh"/>
    <property type="match status" value="1"/>
</dbReference>
<dbReference type="AlphaFoldDB" id="A0A2N5V5U3"/>
<dbReference type="EMBL" id="PGCI01000050">
    <property type="protein sequence ID" value="PLW45276.1"/>
    <property type="molecule type" value="Genomic_DNA"/>
</dbReference>
<feature type="domain" description="Lipoyl-binding" evidence="11">
    <location>
        <begin position="67"/>
        <end position="142"/>
    </location>
</feature>
<dbReference type="Pfam" id="PF02817">
    <property type="entry name" value="E3_binding"/>
    <property type="match status" value="1"/>
</dbReference>
<dbReference type="GO" id="GO:0005759">
    <property type="term" value="C:mitochondrial matrix"/>
    <property type="evidence" value="ECO:0007669"/>
    <property type="project" value="UniProtKB-SubCell"/>
</dbReference>